<name>A0A0P8AK99_9EURY</name>
<dbReference type="Proteomes" id="UP000050360">
    <property type="component" value="Unassembled WGS sequence"/>
</dbReference>
<gene>
    <name evidence="1" type="ORF">MPEBLZ_00202</name>
</gene>
<dbReference type="Gene3D" id="1.10.10.10">
    <property type="entry name" value="Winged helix-like DNA-binding domain superfamily/Winged helix DNA-binding domain"/>
    <property type="match status" value="1"/>
</dbReference>
<dbReference type="AlphaFoldDB" id="A0A0P8AK99"/>
<proteinExistence type="predicted"/>
<dbReference type="EMBL" id="LKCM01000017">
    <property type="protein sequence ID" value="KPQ45219.1"/>
    <property type="molecule type" value="Genomic_DNA"/>
</dbReference>
<protein>
    <recommendedName>
        <fullName evidence="3">ArnR1-like winged helix-turn-helix domain-containing protein</fullName>
    </recommendedName>
</protein>
<sequence>MQYIDKLLALLQDSKWHKLDEISKNMPVSAYQLNEIIYFLQEQSLIEYENSELKITSKGLLFLNLPI</sequence>
<accession>A0A0P8AK99</accession>
<comment type="caution">
    <text evidence="1">The sequence shown here is derived from an EMBL/GenBank/DDBJ whole genome shotgun (WGS) entry which is preliminary data.</text>
</comment>
<dbReference type="InterPro" id="IPR036390">
    <property type="entry name" value="WH_DNA-bd_sf"/>
</dbReference>
<evidence type="ECO:0008006" key="3">
    <source>
        <dbReference type="Google" id="ProtNLM"/>
    </source>
</evidence>
<organism evidence="1 2">
    <name type="scientific">Candidatus Methanoperedens nitratireducens</name>
    <dbReference type="NCBI Taxonomy" id="1392998"/>
    <lineage>
        <taxon>Archaea</taxon>
        <taxon>Methanobacteriati</taxon>
        <taxon>Methanobacteriota</taxon>
        <taxon>Stenosarchaea group</taxon>
        <taxon>Methanomicrobia</taxon>
        <taxon>Methanosarcinales</taxon>
        <taxon>ANME-2 cluster</taxon>
        <taxon>Candidatus Methanoperedentaceae</taxon>
        <taxon>Candidatus Methanoperedens</taxon>
    </lineage>
</organism>
<dbReference type="InterPro" id="IPR036388">
    <property type="entry name" value="WH-like_DNA-bd_sf"/>
</dbReference>
<evidence type="ECO:0000313" key="1">
    <source>
        <dbReference type="EMBL" id="KPQ45219.1"/>
    </source>
</evidence>
<evidence type="ECO:0000313" key="2">
    <source>
        <dbReference type="Proteomes" id="UP000050360"/>
    </source>
</evidence>
<reference evidence="1 2" key="1">
    <citation type="submission" date="2015-09" db="EMBL/GenBank/DDBJ databases">
        <title>A metagenomics-based metabolic model of nitrate-dependent anaerobic oxidation of methane by Methanoperedens-like archaea.</title>
        <authorList>
            <person name="Arshad A."/>
            <person name="Speth D.R."/>
            <person name="De Graaf R.M."/>
            <person name="Op Den Camp H.J."/>
            <person name="Jetten M.S."/>
            <person name="Welte C.U."/>
        </authorList>
    </citation>
    <scope>NUCLEOTIDE SEQUENCE [LARGE SCALE GENOMIC DNA]</scope>
</reference>
<dbReference type="SUPFAM" id="SSF46785">
    <property type="entry name" value="Winged helix' DNA-binding domain"/>
    <property type="match status" value="1"/>
</dbReference>